<dbReference type="Pfam" id="PF10502">
    <property type="entry name" value="Peptidase_S26"/>
    <property type="match status" value="1"/>
</dbReference>
<evidence type="ECO:0000256" key="4">
    <source>
        <dbReference type="ARBA" id="ARBA00013208"/>
    </source>
</evidence>
<feature type="domain" description="Peptidase S26" evidence="13">
    <location>
        <begin position="8"/>
        <end position="174"/>
    </location>
</feature>
<sequence>MKKERSPLWEWIKAFSIAVVLAIVIREFLITNYVVHGESMMPTIQDGNRLIINKIGYEVSEPDRFDLVVFHANEEEDYIKRVIGLPGDMIEYKNDELYINGEKIEETYLDRYKDEIFNGNLTENFKLEDKTGKVEVPEGYLFLLGDNRRHSYDSRHIGFVPMDQVVGKVNLRYWPIEEFDFSFHK</sequence>
<dbReference type="EC" id="3.4.21.89" evidence="4 12"/>
<comment type="subcellular location">
    <subcellularLocation>
        <location evidence="2">Cell membrane</location>
        <topology evidence="2">Single-pass type II membrane protein</topology>
    </subcellularLocation>
    <subcellularLocation>
        <location evidence="12">Membrane</location>
        <topology evidence="12">Single-pass type II membrane protein</topology>
    </subcellularLocation>
</comment>
<organism evidence="14 15">
    <name type="scientific">Guptibacillus hwajinpoensis</name>
    <dbReference type="NCBI Taxonomy" id="208199"/>
    <lineage>
        <taxon>Bacteria</taxon>
        <taxon>Bacillati</taxon>
        <taxon>Bacillota</taxon>
        <taxon>Bacilli</taxon>
        <taxon>Bacillales</taxon>
        <taxon>Guptibacillaceae</taxon>
        <taxon>Guptibacillus</taxon>
    </lineage>
</organism>
<dbReference type="OrthoDB" id="9802919at2"/>
<dbReference type="GO" id="GO:0006465">
    <property type="term" value="P:signal peptide processing"/>
    <property type="evidence" value="ECO:0007669"/>
    <property type="project" value="InterPro"/>
</dbReference>
<dbReference type="SUPFAM" id="SSF51306">
    <property type="entry name" value="LexA/Signal peptidase"/>
    <property type="match status" value="1"/>
</dbReference>
<dbReference type="RefSeq" id="WP_048312971.1">
    <property type="nucleotide sequence ID" value="NZ_CP119526.1"/>
</dbReference>
<dbReference type="GO" id="GO:0004252">
    <property type="term" value="F:serine-type endopeptidase activity"/>
    <property type="evidence" value="ECO:0007669"/>
    <property type="project" value="InterPro"/>
</dbReference>
<feature type="active site" evidence="11">
    <location>
        <position position="80"/>
    </location>
</feature>
<keyword evidence="8 12" id="KW-0378">Hydrolase</keyword>
<feature type="active site" evidence="11">
    <location>
        <position position="39"/>
    </location>
</feature>
<dbReference type="PRINTS" id="PR00727">
    <property type="entry name" value="LEADERPTASE"/>
</dbReference>
<feature type="transmembrane region" description="Helical" evidence="12">
    <location>
        <begin position="12"/>
        <end position="35"/>
    </location>
</feature>
<dbReference type="PANTHER" id="PTHR43390">
    <property type="entry name" value="SIGNAL PEPTIDASE I"/>
    <property type="match status" value="1"/>
</dbReference>
<evidence type="ECO:0000256" key="12">
    <source>
        <dbReference type="RuleBase" id="RU362042"/>
    </source>
</evidence>
<dbReference type="PATRIC" id="fig|157733.3.peg.2194"/>
<evidence type="ECO:0000256" key="10">
    <source>
        <dbReference type="ARBA" id="ARBA00023136"/>
    </source>
</evidence>
<comment type="catalytic activity">
    <reaction evidence="1 12">
        <text>Cleavage of hydrophobic, N-terminal signal or leader sequences from secreted and periplasmic proteins.</text>
        <dbReference type="EC" id="3.4.21.89"/>
    </reaction>
</comment>
<evidence type="ECO:0000256" key="2">
    <source>
        <dbReference type="ARBA" id="ARBA00004401"/>
    </source>
</evidence>
<dbReference type="FunFam" id="2.10.109.10:FF:000008">
    <property type="entry name" value="Signal peptidase I"/>
    <property type="match status" value="1"/>
</dbReference>
<dbReference type="GO" id="GO:0009003">
    <property type="term" value="F:signal peptidase activity"/>
    <property type="evidence" value="ECO:0007669"/>
    <property type="project" value="UniProtKB-EC"/>
</dbReference>
<dbReference type="PROSITE" id="PS00760">
    <property type="entry name" value="SPASE_I_2"/>
    <property type="match status" value="1"/>
</dbReference>
<dbReference type="GO" id="GO:0005886">
    <property type="term" value="C:plasma membrane"/>
    <property type="evidence" value="ECO:0007669"/>
    <property type="project" value="UniProtKB-SubCell"/>
</dbReference>
<dbReference type="Gene3D" id="2.10.109.10">
    <property type="entry name" value="Umud Fragment, subunit A"/>
    <property type="match status" value="1"/>
</dbReference>
<evidence type="ECO:0000256" key="8">
    <source>
        <dbReference type="ARBA" id="ARBA00022801"/>
    </source>
</evidence>
<gene>
    <name evidence="14" type="ORF">AB986_17670</name>
</gene>
<keyword evidence="10 12" id="KW-0472">Membrane</keyword>
<keyword evidence="15" id="KW-1185">Reference proteome</keyword>
<keyword evidence="7 12" id="KW-0812">Transmembrane</keyword>
<evidence type="ECO:0000256" key="1">
    <source>
        <dbReference type="ARBA" id="ARBA00000677"/>
    </source>
</evidence>
<protein>
    <recommendedName>
        <fullName evidence="4 12">Signal peptidase I</fullName>
        <ecNumber evidence="4 12">3.4.21.89</ecNumber>
    </recommendedName>
</protein>
<dbReference type="NCBIfam" id="TIGR02227">
    <property type="entry name" value="sigpep_I_bact"/>
    <property type="match status" value="1"/>
</dbReference>
<comment type="similarity">
    <text evidence="3 12">Belongs to the peptidase S26 family.</text>
</comment>
<evidence type="ECO:0000256" key="9">
    <source>
        <dbReference type="ARBA" id="ARBA00022989"/>
    </source>
</evidence>
<reference evidence="14" key="1">
    <citation type="submission" date="2015-06" db="EMBL/GenBank/DDBJ databases">
        <authorList>
            <person name="Liu B."/>
            <person name="Wang J."/>
            <person name="Zhu Y."/>
            <person name="Liu G."/>
            <person name="Chen Q."/>
            <person name="Zheng C."/>
            <person name="Che J."/>
            <person name="Ge C."/>
            <person name="Shi H."/>
            <person name="Pan Z."/>
            <person name="Liu X."/>
        </authorList>
    </citation>
    <scope>NUCLEOTIDE SEQUENCE [LARGE SCALE GENOMIC DNA]</scope>
    <source>
        <strain evidence="14">DSM 16346</strain>
    </source>
</reference>
<evidence type="ECO:0000313" key="14">
    <source>
        <dbReference type="EMBL" id="KMM36385.1"/>
    </source>
</evidence>
<keyword evidence="6 12" id="KW-0645">Protease</keyword>
<dbReference type="STRING" id="157733.AB986_17670"/>
<comment type="caution">
    <text evidence="14">The sequence shown here is derived from an EMBL/GenBank/DDBJ whole genome shotgun (WGS) entry which is preliminary data.</text>
</comment>
<evidence type="ECO:0000313" key="15">
    <source>
        <dbReference type="Proteomes" id="UP000035996"/>
    </source>
</evidence>
<dbReference type="InterPro" id="IPR000223">
    <property type="entry name" value="Pept_S26A_signal_pept_1"/>
</dbReference>
<dbReference type="Proteomes" id="UP000035996">
    <property type="component" value="Unassembled WGS sequence"/>
</dbReference>
<dbReference type="AlphaFoldDB" id="A0A0J6CTF7"/>
<evidence type="ECO:0000256" key="7">
    <source>
        <dbReference type="ARBA" id="ARBA00022692"/>
    </source>
</evidence>
<proteinExistence type="inferred from homology"/>
<evidence type="ECO:0000259" key="13">
    <source>
        <dbReference type="Pfam" id="PF10502"/>
    </source>
</evidence>
<name>A0A0J6CTF7_9BACL</name>
<evidence type="ECO:0000256" key="6">
    <source>
        <dbReference type="ARBA" id="ARBA00022670"/>
    </source>
</evidence>
<dbReference type="PANTHER" id="PTHR43390:SF1">
    <property type="entry name" value="CHLOROPLAST PROCESSING PEPTIDASE"/>
    <property type="match status" value="1"/>
</dbReference>
<dbReference type="InterPro" id="IPR036286">
    <property type="entry name" value="LexA/Signal_pep-like_sf"/>
</dbReference>
<evidence type="ECO:0000256" key="3">
    <source>
        <dbReference type="ARBA" id="ARBA00009370"/>
    </source>
</evidence>
<keyword evidence="9 12" id="KW-1133">Transmembrane helix</keyword>
<dbReference type="InterPro" id="IPR019533">
    <property type="entry name" value="Peptidase_S26"/>
</dbReference>
<evidence type="ECO:0000256" key="11">
    <source>
        <dbReference type="PIRSR" id="PIRSR600223-1"/>
    </source>
</evidence>
<keyword evidence="5" id="KW-1003">Cell membrane</keyword>
<dbReference type="EMBL" id="LELK01000005">
    <property type="protein sequence ID" value="KMM36385.1"/>
    <property type="molecule type" value="Genomic_DNA"/>
</dbReference>
<dbReference type="CDD" id="cd06530">
    <property type="entry name" value="S26_SPase_I"/>
    <property type="match status" value="1"/>
</dbReference>
<evidence type="ECO:0000256" key="5">
    <source>
        <dbReference type="ARBA" id="ARBA00022475"/>
    </source>
</evidence>
<accession>A0A0J6CTF7</accession>
<dbReference type="InterPro" id="IPR019757">
    <property type="entry name" value="Pept_S26A_signal_pept_1_Lys-AS"/>
</dbReference>